<keyword evidence="3" id="KW-1185">Reference proteome</keyword>
<dbReference type="AlphaFoldDB" id="B8HB63"/>
<proteinExistence type="predicted"/>
<dbReference type="RefSeq" id="WP_015935775.1">
    <property type="nucleotide sequence ID" value="NC_011886.1"/>
</dbReference>
<evidence type="ECO:0000256" key="1">
    <source>
        <dbReference type="SAM" id="MobiDB-lite"/>
    </source>
</evidence>
<dbReference type="Proteomes" id="UP000002505">
    <property type="component" value="Chromosome"/>
</dbReference>
<evidence type="ECO:0000313" key="2">
    <source>
        <dbReference type="EMBL" id="ACL38548.1"/>
    </source>
</evidence>
<reference evidence="2" key="1">
    <citation type="submission" date="2009-01" db="EMBL/GenBank/DDBJ databases">
        <title>Complete sequence of chromosome of Arthrobacter chlorophenolicus A6.</title>
        <authorList>
            <consortium name="US DOE Joint Genome Institute"/>
            <person name="Lucas S."/>
            <person name="Copeland A."/>
            <person name="Lapidus A."/>
            <person name="Glavina del Rio T."/>
            <person name="Tice H."/>
            <person name="Bruce D."/>
            <person name="Goodwin L."/>
            <person name="Pitluck S."/>
            <person name="Goltsman E."/>
            <person name="Clum A."/>
            <person name="Larimer F."/>
            <person name="Land M."/>
            <person name="Hauser L."/>
            <person name="Kyrpides N."/>
            <person name="Mikhailova N."/>
            <person name="Jansson J."/>
            <person name="Richardson P."/>
        </authorList>
    </citation>
    <scope>NUCLEOTIDE SEQUENCE [LARGE SCALE GENOMIC DNA]</scope>
    <source>
        <strain evidence="2">A6</strain>
    </source>
</reference>
<dbReference type="EMBL" id="CP001341">
    <property type="protein sequence ID" value="ACL38548.1"/>
    <property type="molecule type" value="Genomic_DNA"/>
</dbReference>
<gene>
    <name evidence="2" type="ordered locus">Achl_0549</name>
</gene>
<dbReference type="HOGENOM" id="CLU_2505586_0_0_11"/>
<protein>
    <submittedName>
        <fullName evidence="2">Uncharacterized protein</fullName>
    </submittedName>
</protein>
<dbReference type="KEGG" id="ach:Achl_0549"/>
<feature type="compositionally biased region" description="Basic and acidic residues" evidence="1">
    <location>
        <begin position="1"/>
        <end position="41"/>
    </location>
</feature>
<name>B8HB63_PSECP</name>
<feature type="region of interest" description="Disordered" evidence="1">
    <location>
        <begin position="1"/>
        <end position="85"/>
    </location>
</feature>
<sequence length="85" mass="9012">MNDKTPHGSESTRELRDTARRRRDAEEKLQQHLVEARDHVPNEYSEPPTAREGGAGGAERDAGPDGAGTADAAGSGSGQRDKEGS</sequence>
<accession>B8HB63</accession>
<evidence type="ECO:0000313" key="3">
    <source>
        <dbReference type="Proteomes" id="UP000002505"/>
    </source>
</evidence>
<organism evidence="2 3">
    <name type="scientific">Pseudarthrobacter chlorophenolicus (strain ATCC 700700 / DSM 12829 / CIP 107037 / JCM 12360 / KCTC 9906 / NCIMB 13794 / A6)</name>
    <name type="common">Arthrobacter chlorophenolicus</name>
    <dbReference type="NCBI Taxonomy" id="452863"/>
    <lineage>
        <taxon>Bacteria</taxon>
        <taxon>Bacillati</taxon>
        <taxon>Actinomycetota</taxon>
        <taxon>Actinomycetes</taxon>
        <taxon>Micrococcales</taxon>
        <taxon>Micrococcaceae</taxon>
        <taxon>Pseudarthrobacter</taxon>
    </lineage>
</organism>